<name>A0A3Q4G959_NEOBR</name>
<dbReference type="Ensembl" id="ENSNBRT00000005592.1">
    <property type="protein sequence ID" value="ENSNBRP00000005430.1"/>
    <property type="gene ID" value="ENSNBRG00000004297.1"/>
</dbReference>
<evidence type="ECO:0000313" key="2">
    <source>
        <dbReference type="Proteomes" id="UP000261580"/>
    </source>
</evidence>
<protein>
    <submittedName>
        <fullName evidence="1">Uncharacterized protein</fullName>
    </submittedName>
</protein>
<reference evidence="1" key="2">
    <citation type="submission" date="2025-09" db="UniProtKB">
        <authorList>
            <consortium name="Ensembl"/>
        </authorList>
    </citation>
    <scope>IDENTIFICATION</scope>
</reference>
<sequence>KESATFVVIWRYINRIELNQKMVRELRCFTAVEGHFQLLQSTHVQKLRLIPCCGVLCLSPNYDLGLIHGLTILLHFPSYQLVAVGVCPSLILQRGPFLLKGSSSLPQLTSGSGVCV</sequence>
<reference evidence="1" key="1">
    <citation type="submission" date="2025-08" db="UniProtKB">
        <authorList>
            <consortium name="Ensembl"/>
        </authorList>
    </citation>
    <scope>IDENTIFICATION</scope>
</reference>
<keyword evidence="2" id="KW-1185">Reference proteome</keyword>
<proteinExistence type="predicted"/>
<accession>A0A3Q4G959</accession>
<dbReference type="AlphaFoldDB" id="A0A3Q4G959"/>
<dbReference type="Proteomes" id="UP000261580">
    <property type="component" value="Unassembled WGS sequence"/>
</dbReference>
<evidence type="ECO:0000313" key="1">
    <source>
        <dbReference type="Ensembl" id="ENSNBRP00000005430.1"/>
    </source>
</evidence>
<organism evidence="1 2">
    <name type="scientific">Neolamprologus brichardi</name>
    <name type="common">Fairy cichlid</name>
    <name type="synonym">Lamprologus brichardi</name>
    <dbReference type="NCBI Taxonomy" id="32507"/>
    <lineage>
        <taxon>Eukaryota</taxon>
        <taxon>Metazoa</taxon>
        <taxon>Chordata</taxon>
        <taxon>Craniata</taxon>
        <taxon>Vertebrata</taxon>
        <taxon>Euteleostomi</taxon>
        <taxon>Actinopterygii</taxon>
        <taxon>Neopterygii</taxon>
        <taxon>Teleostei</taxon>
        <taxon>Neoteleostei</taxon>
        <taxon>Acanthomorphata</taxon>
        <taxon>Ovalentaria</taxon>
        <taxon>Cichlomorphae</taxon>
        <taxon>Cichliformes</taxon>
        <taxon>Cichlidae</taxon>
        <taxon>African cichlids</taxon>
        <taxon>Pseudocrenilabrinae</taxon>
        <taxon>Lamprologini</taxon>
        <taxon>Neolamprologus</taxon>
    </lineage>
</organism>